<accession>A0ABQ3N3R4</accession>
<feature type="transmembrane region" description="Helical" evidence="1">
    <location>
        <begin position="58"/>
        <end position="82"/>
    </location>
</feature>
<protein>
    <recommendedName>
        <fullName evidence="4">DUF3953 domain-containing protein</fullName>
    </recommendedName>
</protein>
<keyword evidence="3" id="KW-1185">Reference proteome</keyword>
<name>A0ABQ3N3R4_9BACI</name>
<proteinExistence type="predicted"/>
<keyword evidence="1" id="KW-0812">Transmembrane</keyword>
<dbReference type="Proteomes" id="UP000637074">
    <property type="component" value="Unassembled WGS sequence"/>
</dbReference>
<dbReference type="EMBL" id="BNDS01000008">
    <property type="protein sequence ID" value="GHH98701.1"/>
    <property type="molecule type" value="Genomic_DNA"/>
</dbReference>
<evidence type="ECO:0000313" key="2">
    <source>
        <dbReference type="EMBL" id="GHH98701.1"/>
    </source>
</evidence>
<feature type="transmembrane region" description="Helical" evidence="1">
    <location>
        <begin position="31"/>
        <end position="49"/>
    </location>
</feature>
<gene>
    <name evidence="2" type="ORF">AM1BK_22440</name>
</gene>
<dbReference type="RefSeq" id="WP_191272802.1">
    <property type="nucleotide sequence ID" value="NZ_BNDS01000008.1"/>
</dbReference>
<reference evidence="2 3" key="1">
    <citation type="journal article" date="2022" name="Int. J. Syst. Evol. Microbiol.">
        <title>Neobacillus kokaensis sp. nov., isolated from soil.</title>
        <authorList>
            <person name="Yuki K."/>
            <person name="Matsubara H."/>
            <person name="Yamaguchi S."/>
        </authorList>
    </citation>
    <scope>NUCLEOTIDE SEQUENCE [LARGE SCALE GENOMIC DNA]</scope>
    <source>
        <strain evidence="2 3">LOB 377</strain>
    </source>
</reference>
<evidence type="ECO:0000256" key="1">
    <source>
        <dbReference type="SAM" id="Phobius"/>
    </source>
</evidence>
<comment type="caution">
    <text evidence="2">The sequence shown here is derived from an EMBL/GenBank/DDBJ whole genome shotgun (WGS) entry which is preliminary data.</text>
</comment>
<evidence type="ECO:0008006" key="4">
    <source>
        <dbReference type="Google" id="ProtNLM"/>
    </source>
</evidence>
<organism evidence="2 3">
    <name type="scientific">Neobacillus kokaensis</name>
    <dbReference type="NCBI Taxonomy" id="2759023"/>
    <lineage>
        <taxon>Bacteria</taxon>
        <taxon>Bacillati</taxon>
        <taxon>Bacillota</taxon>
        <taxon>Bacilli</taxon>
        <taxon>Bacillales</taxon>
        <taxon>Bacillaceae</taxon>
        <taxon>Neobacillus</taxon>
    </lineage>
</organism>
<evidence type="ECO:0000313" key="3">
    <source>
        <dbReference type="Proteomes" id="UP000637074"/>
    </source>
</evidence>
<sequence length="83" mass="9270">MKKENVLLFIIMVSLLALGAAAFFKWNGWLLLLGMAIIYGLLVAGTFLIEKRYPFQRLFALSVIFLILLFLAGGCILLIGHIL</sequence>
<keyword evidence="1" id="KW-0472">Membrane</keyword>
<keyword evidence="1" id="KW-1133">Transmembrane helix</keyword>